<gene>
    <name evidence="1" type="ORF">PR048_015671</name>
</gene>
<dbReference type="Proteomes" id="UP001159363">
    <property type="component" value="Chromosome 4"/>
</dbReference>
<keyword evidence="2" id="KW-1185">Reference proteome</keyword>
<sequence>MANELRLYIDGSKLRFNCVILHKGNEYGSILIAHSTSMKNLRRDILSNAPMDHLYKSKDIIFPPWSAKTQPFLAFRDRIILISLHINLGLVKQLVLTLNKNSLFFEYIPNKFPGLRIKKIKAGIFDDPRIKQRIND</sequence>
<accession>A0ABQ9HHK7</accession>
<name>A0ABQ9HHK7_9NEOP</name>
<evidence type="ECO:0000313" key="1">
    <source>
        <dbReference type="EMBL" id="KAJ8883816.1"/>
    </source>
</evidence>
<organism evidence="1 2">
    <name type="scientific">Dryococelus australis</name>
    <dbReference type="NCBI Taxonomy" id="614101"/>
    <lineage>
        <taxon>Eukaryota</taxon>
        <taxon>Metazoa</taxon>
        <taxon>Ecdysozoa</taxon>
        <taxon>Arthropoda</taxon>
        <taxon>Hexapoda</taxon>
        <taxon>Insecta</taxon>
        <taxon>Pterygota</taxon>
        <taxon>Neoptera</taxon>
        <taxon>Polyneoptera</taxon>
        <taxon>Phasmatodea</taxon>
        <taxon>Verophasmatodea</taxon>
        <taxon>Anareolatae</taxon>
        <taxon>Phasmatidae</taxon>
        <taxon>Eurycanthinae</taxon>
        <taxon>Dryococelus</taxon>
    </lineage>
</organism>
<dbReference type="EMBL" id="JARBHB010000005">
    <property type="protein sequence ID" value="KAJ8883816.1"/>
    <property type="molecule type" value="Genomic_DNA"/>
</dbReference>
<dbReference type="PANTHER" id="PTHR46114:SF1">
    <property type="entry name" value="ZAD DOMAIN-CONTAINING PROTEIN"/>
    <property type="match status" value="1"/>
</dbReference>
<dbReference type="PANTHER" id="PTHR46114">
    <property type="entry name" value="APPLE DOMAIN-CONTAINING PROTEIN"/>
    <property type="match status" value="1"/>
</dbReference>
<comment type="caution">
    <text evidence="1">The sequence shown here is derived from an EMBL/GenBank/DDBJ whole genome shotgun (WGS) entry which is preliminary data.</text>
</comment>
<protein>
    <submittedName>
        <fullName evidence="1">Uncharacterized protein</fullName>
    </submittedName>
</protein>
<evidence type="ECO:0000313" key="2">
    <source>
        <dbReference type="Proteomes" id="UP001159363"/>
    </source>
</evidence>
<proteinExistence type="predicted"/>
<reference evidence="1 2" key="1">
    <citation type="submission" date="2023-02" db="EMBL/GenBank/DDBJ databases">
        <title>LHISI_Scaffold_Assembly.</title>
        <authorList>
            <person name="Stuart O.P."/>
            <person name="Cleave R."/>
            <person name="Magrath M.J.L."/>
            <person name="Mikheyev A.S."/>
        </authorList>
    </citation>
    <scope>NUCLEOTIDE SEQUENCE [LARGE SCALE GENOMIC DNA]</scope>
    <source>
        <strain evidence="1">Daus_M_001</strain>
        <tissue evidence="1">Leg muscle</tissue>
    </source>
</reference>